<proteinExistence type="predicted"/>
<reference evidence="1" key="1">
    <citation type="submission" date="2012-10" db="EMBL/GenBank/DDBJ databases">
        <title>Direct identification of alternative open reading frame translation products in human.</title>
        <authorList>
            <person name="Vanderperre B."/>
            <person name="Lucier J.-F."/>
            <person name="Motard J."/>
            <person name="Tremblay G."/>
            <person name="Vanderperre S."/>
            <person name="Wisztorski M."/>
            <person name="Salzet M."/>
            <person name="Boisvert F.-M."/>
            <person name="Roucou X."/>
        </authorList>
    </citation>
    <scope>NUCLEOTIDE SEQUENCE</scope>
</reference>
<dbReference type="AlphaFoldDB" id="L0R542"/>
<dbReference type="OrthoDB" id="6021714at2759"/>
<organism evidence="1">
    <name type="scientific">Homo sapiens</name>
    <name type="common">Human</name>
    <dbReference type="NCBI Taxonomy" id="9606"/>
    <lineage>
        <taxon>Eukaryota</taxon>
        <taxon>Metazoa</taxon>
        <taxon>Chordata</taxon>
        <taxon>Craniata</taxon>
        <taxon>Vertebrata</taxon>
        <taxon>Euteleostomi</taxon>
        <taxon>Mammalia</taxon>
        <taxon>Eutheria</taxon>
        <taxon>Euarchontoglires</taxon>
        <taxon>Primates</taxon>
        <taxon>Haplorrhini</taxon>
        <taxon>Catarrhini</taxon>
        <taxon>Hominidae</taxon>
        <taxon>Homo</taxon>
    </lineage>
</organism>
<name>L0R542_HUMAN</name>
<evidence type="ECO:0000313" key="1">
    <source>
        <dbReference type="EMBL" id="CCO13813.1"/>
    </source>
</evidence>
<sequence length="60" mass="6906">MSFHLVSIINNQEEVIFHLAFQLDKDQDCTDMALRVFLSKNTEILGHTSKTWSAQLEVVL</sequence>
<dbReference type="ChiTaRS" id="SIM1">
    <property type="organism name" value="human"/>
</dbReference>
<protein>
    <submittedName>
        <fullName evidence="1">Alternative protein SIM1</fullName>
    </submittedName>
</protein>
<dbReference type="EMBL" id="HF548102">
    <property type="protein sequence ID" value="CCO13813.1"/>
    <property type="molecule type" value="Genomic_DNA"/>
</dbReference>
<gene>
    <name evidence="1" type="primary">SIM1</name>
</gene>
<accession>L0R542</accession>